<evidence type="ECO:0000313" key="3">
    <source>
        <dbReference type="Proteomes" id="UP000310066"/>
    </source>
</evidence>
<feature type="region of interest" description="Disordered" evidence="1">
    <location>
        <begin position="1"/>
        <end position="20"/>
    </location>
</feature>
<sequence>MTEEMHGLEDDDGEREAHPLCQENQVLRERLTELTKQLAESEGQRITLVETMYDRRCLNFVFARSNMNVSNETESELTRIRDENDSLKRVLRRNIQQDIGITRTGNPIIRISGGRSSLGGHTTTVFSATGFLDRYIVNRLARAGCTATSTPSAVSKSPAIWSVRRSDIVYNLVGLDYETKNFDFDSVHVEGARRIVEAVAKYDIDHFVQQGEQVAKENCPEMTVVRPAPMFGFEDRLLHRSLNATNLLSCNNMQERFWPVHCIDLGAALEQIRMDDTTVGLTYELHGPKEYNMMELKEMVGREISPNTRLPGRGPLQSPPPNLDRLASVGRICNQAKANGSGKGEEQTR</sequence>
<dbReference type="Gene3D" id="3.40.50.720">
    <property type="entry name" value="NAD(P)-binding Rossmann-like Domain"/>
    <property type="match status" value="1"/>
</dbReference>
<comment type="caution">
    <text evidence="2">The sequence shown here is derived from an EMBL/GenBank/DDBJ whole genome shotgun (WGS) entry which is preliminary data.</text>
</comment>
<dbReference type="InterPro" id="IPR036291">
    <property type="entry name" value="NAD(P)-bd_dom_sf"/>
</dbReference>
<dbReference type="SUPFAM" id="SSF51735">
    <property type="entry name" value="NAD(P)-binding Rossmann-fold domains"/>
    <property type="match status" value="1"/>
</dbReference>
<dbReference type="Proteomes" id="UP000310066">
    <property type="component" value="Unassembled WGS sequence"/>
</dbReference>
<dbReference type="PANTHER" id="PTHR12126">
    <property type="entry name" value="NADH-UBIQUINONE OXIDOREDUCTASE 39 KDA SUBUNIT-RELATED"/>
    <property type="match status" value="1"/>
</dbReference>
<dbReference type="GO" id="GO:0005739">
    <property type="term" value="C:mitochondrion"/>
    <property type="evidence" value="ECO:0007669"/>
    <property type="project" value="TreeGrafter"/>
</dbReference>
<dbReference type="EMBL" id="NAJP01000162">
    <property type="protein sequence ID" value="TKA25165.1"/>
    <property type="molecule type" value="Genomic_DNA"/>
</dbReference>
<feature type="region of interest" description="Disordered" evidence="1">
    <location>
        <begin position="307"/>
        <end position="328"/>
    </location>
</feature>
<dbReference type="STRING" id="329885.A0A4U0TTN6"/>
<proteinExistence type="predicted"/>
<evidence type="ECO:0000256" key="1">
    <source>
        <dbReference type="SAM" id="MobiDB-lite"/>
    </source>
</evidence>
<reference evidence="2 3" key="1">
    <citation type="submission" date="2017-03" db="EMBL/GenBank/DDBJ databases">
        <title>Genomes of endolithic fungi from Antarctica.</title>
        <authorList>
            <person name="Coleine C."/>
            <person name="Masonjones S."/>
            <person name="Stajich J.E."/>
        </authorList>
    </citation>
    <scope>NUCLEOTIDE SEQUENCE [LARGE SCALE GENOMIC DNA]</scope>
    <source>
        <strain evidence="2 3">CCFEE 5311</strain>
    </source>
</reference>
<organism evidence="2 3">
    <name type="scientific">Friedmanniomyces endolithicus</name>
    <dbReference type="NCBI Taxonomy" id="329885"/>
    <lineage>
        <taxon>Eukaryota</taxon>
        <taxon>Fungi</taxon>
        <taxon>Dikarya</taxon>
        <taxon>Ascomycota</taxon>
        <taxon>Pezizomycotina</taxon>
        <taxon>Dothideomycetes</taxon>
        <taxon>Dothideomycetidae</taxon>
        <taxon>Mycosphaerellales</taxon>
        <taxon>Teratosphaeriaceae</taxon>
        <taxon>Friedmanniomyces</taxon>
    </lineage>
</organism>
<accession>A0A4U0TTN6</accession>
<protein>
    <recommendedName>
        <fullName evidence="4">NAD-dependent epimerase/dehydratase domain-containing protein</fullName>
    </recommendedName>
</protein>
<gene>
    <name evidence="2" type="ORF">B0A54_17680</name>
</gene>
<dbReference type="InterPro" id="IPR051207">
    <property type="entry name" value="ComplexI_NDUFA9_subunit"/>
</dbReference>
<evidence type="ECO:0000313" key="2">
    <source>
        <dbReference type="EMBL" id="TKA25165.1"/>
    </source>
</evidence>
<dbReference type="PANTHER" id="PTHR12126:SF11">
    <property type="entry name" value="NADH DEHYDROGENASE [UBIQUINONE] 1 ALPHA SUBCOMPLEX SUBUNIT 9, MITOCHONDRIAL"/>
    <property type="match status" value="1"/>
</dbReference>
<dbReference type="AlphaFoldDB" id="A0A4U0TTN6"/>
<dbReference type="OrthoDB" id="275457at2759"/>
<evidence type="ECO:0008006" key="4">
    <source>
        <dbReference type="Google" id="ProtNLM"/>
    </source>
</evidence>
<name>A0A4U0TTN6_9PEZI</name>
<dbReference type="GO" id="GO:0044877">
    <property type="term" value="F:protein-containing complex binding"/>
    <property type="evidence" value="ECO:0007669"/>
    <property type="project" value="TreeGrafter"/>
</dbReference>